<protein>
    <submittedName>
        <fullName evidence="5">Glycosyl hydrolase family 28 protein</fullName>
    </submittedName>
</protein>
<dbReference type="PANTHER" id="PTHR31339:SF9">
    <property type="entry name" value="PLASMIN AND FIBRONECTIN-BINDING PROTEIN A"/>
    <property type="match status" value="1"/>
</dbReference>
<reference evidence="6" key="1">
    <citation type="journal article" date="2019" name="Int. J. Syst. Evol. Microbiol.">
        <title>The Global Catalogue of Microorganisms (GCM) 10K type strain sequencing project: providing services to taxonomists for standard genome sequencing and annotation.</title>
        <authorList>
            <consortium name="The Broad Institute Genomics Platform"/>
            <consortium name="The Broad Institute Genome Sequencing Center for Infectious Disease"/>
            <person name="Wu L."/>
            <person name="Ma J."/>
        </authorList>
    </citation>
    <scope>NUCLEOTIDE SEQUENCE [LARGE SCALE GENOMIC DNA]</scope>
    <source>
        <strain evidence="6">CCM 9110</strain>
    </source>
</reference>
<comment type="similarity">
    <text evidence="1 4">Belongs to the glycosyl hydrolase 28 family.</text>
</comment>
<dbReference type="InterPro" id="IPR000743">
    <property type="entry name" value="Glyco_hydro_28"/>
</dbReference>
<evidence type="ECO:0000313" key="6">
    <source>
        <dbReference type="Proteomes" id="UP001597199"/>
    </source>
</evidence>
<comment type="caution">
    <text evidence="5">The sequence shown here is derived from an EMBL/GenBank/DDBJ whole genome shotgun (WGS) entry which is preliminary data.</text>
</comment>
<sequence length="398" mass="43161">MAELIVTDYGVKANVAAVQTQAFQAALDACRDLGGGTVVVPAGQFVIGSIRLYSNTRLLLKTGALIKGSTNLDDYQTFGEEPDIAYLHSEYCVKAWHLPPYYFHALIAAYDATDITIEAEPGAIIDGQDVFDPAGEESFRGPMGMVFARVSGLTLKHYTIQNAANWAHVIARCKDVQINGVTVLGGHDGFDLHHSQTIEIGHSVIKSGDDCIAGYDITDLTVHDTVLNTACNSLRIGGRQLKVTRCLFTGPGEYPHRSENTHDTHAMVKWYAMAADAAVESTTFEISNSVMFQARNLVTYNYGDKVIMQDGQPLRVLSLVGDVIGQLEQTSKFFGHGQPVQLKLSQCRVTPPSGQPLLQIDDAATVVLDDVTLTAPTTIHRRGQPAVALSGHIEHQVI</sequence>
<name>A0ABW4BDB6_9LACO</name>
<keyword evidence="2 4" id="KW-0378">Hydrolase</keyword>
<evidence type="ECO:0000256" key="3">
    <source>
        <dbReference type="ARBA" id="ARBA00023295"/>
    </source>
</evidence>
<proteinExistence type="inferred from homology"/>
<organism evidence="5 6">
    <name type="scientific">Lacticaseibacillus suilingensis</name>
    <dbReference type="NCBI Taxonomy" id="2799577"/>
    <lineage>
        <taxon>Bacteria</taxon>
        <taxon>Bacillati</taxon>
        <taxon>Bacillota</taxon>
        <taxon>Bacilli</taxon>
        <taxon>Lactobacillales</taxon>
        <taxon>Lactobacillaceae</taxon>
        <taxon>Lacticaseibacillus</taxon>
    </lineage>
</organism>
<dbReference type="Proteomes" id="UP001597199">
    <property type="component" value="Unassembled WGS sequence"/>
</dbReference>
<dbReference type="Pfam" id="PF00295">
    <property type="entry name" value="Glyco_hydro_28"/>
    <property type="match status" value="1"/>
</dbReference>
<gene>
    <name evidence="5" type="ORF">ACFQ41_00880</name>
</gene>
<dbReference type="GO" id="GO:0016787">
    <property type="term" value="F:hydrolase activity"/>
    <property type="evidence" value="ECO:0007669"/>
    <property type="project" value="UniProtKB-KW"/>
</dbReference>
<evidence type="ECO:0000313" key="5">
    <source>
        <dbReference type="EMBL" id="MFD1397858.1"/>
    </source>
</evidence>
<accession>A0ABW4BDB6</accession>
<dbReference type="InterPro" id="IPR012334">
    <property type="entry name" value="Pectin_lyas_fold"/>
</dbReference>
<keyword evidence="6" id="KW-1185">Reference proteome</keyword>
<dbReference type="PANTHER" id="PTHR31339">
    <property type="entry name" value="PECTIN LYASE-RELATED"/>
    <property type="match status" value="1"/>
</dbReference>
<dbReference type="EMBL" id="JBHTOA010000011">
    <property type="protein sequence ID" value="MFD1397858.1"/>
    <property type="molecule type" value="Genomic_DNA"/>
</dbReference>
<evidence type="ECO:0000256" key="4">
    <source>
        <dbReference type="RuleBase" id="RU361169"/>
    </source>
</evidence>
<dbReference type="InterPro" id="IPR011050">
    <property type="entry name" value="Pectin_lyase_fold/virulence"/>
</dbReference>
<evidence type="ECO:0000256" key="2">
    <source>
        <dbReference type="ARBA" id="ARBA00022801"/>
    </source>
</evidence>
<dbReference type="SUPFAM" id="SSF51126">
    <property type="entry name" value="Pectin lyase-like"/>
    <property type="match status" value="1"/>
</dbReference>
<dbReference type="RefSeq" id="WP_236000486.1">
    <property type="nucleotide sequence ID" value="NZ_BOLV01000010.1"/>
</dbReference>
<evidence type="ECO:0000256" key="1">
    <source>
        <dbReference type="ARBA" id="ARBA00008834"/>
    </source>
</evidence>
<keyword evidence="3 4" id="KW-0326">Glycosidase</keyword>
<dbReference type="InterPro" id="IPR051801">
    <property type="entry name" value="GH28_Enzymes"/>
</dbReference>
<dbReference type="Gene3D" id="2.160.20.10">
    <property type="entry name" value="Single-stranded right-handed beta-helix, Pectin lyase-like"/>
    <property type="match status" value="1"/>
</dbReference>